<dbReference type="NCBIfam" id="TIGR00912">
    <property type="entry name" value="2A0309"/>
    <property type="match status" value="1"/>
</dbReference>
<name>A0ABT5VI07_9BACI</name>
<comment type="subcellular location">
    <subcellularLocation>
        <location evidence="1">Membrane</location>
        <topology evidence="1">Multi-pass membrane protein</topology>
    </subcellularLocation>
</comment>
<dbReference type="RefSeq" id="WP_275119692.1">
    <property type="nucleotide sequence ID" value="NZ_JAOTPO010000013.1"/>
</dbReference>
<feature type="transmembrane region" description="Helical" evidence="8">
    <location>
        <begin position="212"/>
        <end position="235"/>
    </location>
</feature>
<comment type="similarity">
    <text evidence="2">Belongs to the amino acid-polyamine-organocation (APC) superfamily. Spore germination protein (SGP) (TC 2.A.3.9) family.</text>
</comment>
<dbReference type="EMBL" id="JAOTPO010000013">
    <property type="protein sequence ID" value="MDE5415083.1"/>
    <property type="molecule type" value="Genomic_DNA"/>
</dbReference>
<evidence type="ECO:0000256" key="8">
    <source>
        <dbReference type="SAM" id="Phobius"/>
    </source>
</evidence>
<feature type="transmembrane region" description="Helical" evidence="8">
    <location>
        <begin position="265"/>
        <end position="287"/>
    </location>
</feature>
<keyword evidence="10" id="KW-1185">Reference proteome</keyword>
<keyword evidence="7 8" id="KW-0472">Membrane</keyword>
<evidence type="ECO:0000256" key="6">
    <source>
        <dbReference type="ARBA" id="ARBA00022989"/>
    </source>
</evidence>
<keyword evidence="5 8" id="KW-0812">Transmembrane</keyword>
<evidence type="ECO:0000256" key="7">
    <source>
        <dbReference type="ARBA" id="ARBA00023136"/>
    </source>
</evidence>
<dbReference type="Proteomes" id="UP001148125">
    <property type="component" value="Unassembled WGS sequence"/>
</dbReference>
<keyword evidence="4" id="KW-0309">Germination</keyword>
<organism evidence="9 10">
    <name type="scientific">Alkalihalobacterium chitinilyticum</name>
    <dbReference type="NCBI Taxonomy" id="2980103"/>
    <lineage>
        <taxon>Bacteria</taxon>
        <taxon>Bacillati</taxon>
        <taxon>Bacillota</taxon>
        <taxon>Bacilli</taxon>
        <taxon>Bacillales</taxon>
        <taxon>Bacillaceae</taxon>
        <taxon>Alkalihalobacterium</taxon>
    </lineage>
</organism>
<evidence type="ECO:0000313" key="9">
    <source>
        <dbReference type="EMBL" id="MDE5415083.1"/>
    </source>
</evidence>
<evidence type="ECO:0000256" key="3">
    <source>
        <dbReference type="ARBA" id="ARBA00022448"/>
    </source>
</evidence>
<feature type="transmembrane region" description="Helical" evidence="8">
    <location>
        <begin position="138"/>
        <end position="160"/>
    </location>
</feature>
<gene>
    <name evidence="9" type="ORF">N7Z68_17110</name>
</gene>
<keyword evidence="3" id="KW-0813">Transport</keyword>
<evidence type="ECO:0000313" key="10">
    <source>
        <dbReference type="Proteomes" id="UP001148125"/>
    </source>
</evidence>
<evidence type="ECO:0000256" key="4">
    <source>
        <dbReference type="ARBA" id="ARBA00022544"/>
    </source>
</evidence>
<feature type="transmembrane region" description="Helical" evidence="8">
    <location>
        <begin position="82"/>
        <end position="103"/>
    </location>
</feature>
<feature type="transmembrane region" description="Helical" evidence="8">
    <location>
        <begin position="299"/>
        <end position="317"/>
    </location>
</feature>
<evidence type="ECO:0000256" key="1">
    <source>
        <dbReference type="ARBA" id="ARBA00004141"/>
    </source>
</evidence>
<dbReference type="PANTHER" id="PTHR34975:SF2">
    <property type="entry name" value="SPORE GERMINATION PROTEIN A2"/>
    <property type="match status" value="1"/>
</dbReference>
<sequence>MTFSRIQIVFVLLLFIGISNHVLIIPHLLGVAKRDAWICVLISYIILLLWGKILSSIFKRNPERVPLGDWVHSRAGKGVSNIILLLFFLYIIIIGFISFYDLVVSVKIYFLPLTPTGYLVIPFLFLCIWAATTSLKTIVYTSAFILPIVWALGHFVAITTMDKKDYSFLFPLFDTDHVSIVHGVLIVLGGSVDLLILFLLQQYFNKPVSFLFIFILITLLTGLVLGPTIGSIVAFGPNIAADLRFPAFEQWRLVELGEHISHVDALAVFQLLCGAVIRISLCFYLVGNIFKLRTVKRKWLYIISTAVVYSLVMFFHVSDIWMQTILRNYFYPFVVLFGIGITLTLLTVGYFTKRKGPQSYERQRTTDENY</sequence>
<reference evidence="9" key="1">
    <citation type="submission" date="2024-05" db="EMBL/GenBank/DDBJ databases">
        <title>Alkalihalobacillus sp. strain MEB203 novel alkaliphilic bacterium from Lonar Lake, India.</title>
        <authorList>
            <person name="Joshi A."/>
            <person name="Thite S."/>
            <person name="Mengade P."/>
        </authorList>
    </citation>
    <scope>NUCLEOTIDE SEQUENCE</scope>
    <source>
        <strain evidence="9">MEB 203</strain>
    </source>
</reference>
<dbReference type="InterPro" id="IPR004761">
    <property type="entry name" value="Spore_GerAB"/>
</dbReference>
<feature type="transmembrane region" description="Helical" evidence="8">
    <location>
        <begin position="329"/>
        <end position="352"/>
    </location>
</feature>
<proteinExistence type="inferred from homology"/>
<feature type="transmembrane region" description="Helical" evidence="8">
    <location>
        <begin position="7"/>
        <end position="29"/>
    </location>
</feature>
<keyword evidence="6 8" id="KW-1133">Transmembrane helix</keyword>
<accession>A0ABT5VI07</accession>
<dbReference type="Pfam" id="PF03845">
    <property type="entry name" value="Spore_permease"/>
    <property type="match status" value="1"/>
</dbReference>
<evidence type="ECO:0000256" key="2">
    <source>
        <dbReference type="ARBA" id="ARBA00007998"/>
    </source>
</evidence>
<feature type="transmembrane region" description="Helical" evidence="8">
    <location>
        <begin position="109"/>
        <end position="131"/>
    </location>
</feature>
<feature type="transmembrane region" description="Helical" evidence="8">
    <location>
        <begin position="35"/>
        <end position="54"/>
    </location>
</feature>
<protein>
    <submittedName>
        <fullName evidence="9">Endospore germination permease</fullName>
    </submittedName>
</protein>
<evidence type="ECO:0000256" key="5">
    <source>
        <dbReference type="ARBA" id="ARBA00022692"/>
    </source>
</evidence>
<comment type="caution">
    <text evidence="9">The sequence shown here is derived from an EMBL/GenBank/DDBJ whole genome shotgun (WGS) entry which is preliminary data.</text>
</comment>
<dbReference type="PANTHER" id="PTHR34975">
    <property type="entry name" value="SPORE GERMINATION PROTEIN A2"/>
    <property type="match status" value="1"/>
</dbReference>
<feature type="transmembrane region" description="Helical" evidence="8">
    <location>
        <begin position="180"/>
        <end position="200"/>
    </location>
</feature>